<dbReference type="AlphaFoldDB" id="A0A382S0C1"/>
<feature type="non-terminal residue" evidence="2">
    <location>
        <position position="27"/>
    </location>
</feature>
<feature type="region of interest" description="Disordered" evidence="1">
    <location>
        <begin position="1"/>
        <end position="27"/>
    </location>
</feature>
<feature type="compositionally biased region" description="Polar residues" evidence="1">
    <location>
        <begin position="12"/>
        <end position="27"/>
    </location>
</feature>
<accession>A0A382S0C1</accession>
<gene>
    <name evidence="2" type="ORF">METZ01_LOCUS355876</name>
</gene>
<protein>
    <submittedName>
        <fullName evidence="2">Uncharacterized protein</fullName>
    </submittedName>
</protein>
<evidence type="ECO:0000256" key="1">
    <source>
        <dbReference type="SAM" id="MobiDB-lite"/>
    </source>
</evidence>
<name>A0A382S0C1_9ZZZZ</name>
<reference evidence="2" key="1">
    <citation type="submission" date="2018-05" db="EMBL/GenBank/DDBJ databases">
        <authorList>
            <person name="Lanie J.A."/>
            <person name="Ng W.-L."/>
            <person name="Kazmierczak K.M."/>
            <person name="Andrzejewski T.M."/>
            <person name="Davidsen T.M."/>
            <person name="Wayne K.J."/>
            <person name="Tettelin H."/>
            <person name="Glass J.I."/>
            <person name="Rusch D."/>
            <person name="Podicherti R."/>
            <person name="Tsui H.-C.T."/>
            <person name="Winkler M.E."/>
        </authorList>
    </citation>
    <scope>NUCLEOTIDE SEQUENCE</scope>
</reference>
<proteinExistence type="predicted"/>
<evidence type="ECO:0000313" key="2">
    <source>
        <dbReference type="EMBL" id="SVD03022.1"/>
    </source>
</evidence>
<sequence>MIQEINPRDFSDSGTNFKPSNHDSYLW</sequence>
<feature type="compositionally biased region" description="Basic and acidic residues" evidence="1">
    <location>
        <begin position="1"/>
        <end position="11"/>
    </location>
</feature>
<organism evidence="2">
    <name type="scientific">marine metagenome</name>
    <dbReference type="NCBI Taxonomy" id="408172"/>
    <lineage>
        <taxon>unclassified sequences</taxon>
        <taxon>metagenomes</taxon>
        <taxon>ecological metagenomes</taxon>
    </lineage>
</organism>
<dbReference type="EMBL" id="UINC01125293">
    <property type="protein sequence ID" value="SVD03022.1"/>
    <property type="molecule type" value="Genomic_DNA"/>
</dbReference>